<dbReference type="Proteomes" id="UP001166286">
    <property type="component" value="Unassembled WGS sequence"/>
</dbReference>
<dbReference type="InterPro" id="IPR000907">
    <property type="entry name" value="LipOase"/>
</dbReference>
<dbReference type="SUPFAM" id="SSF48484">
    <property type="entry name" value="Lipoxigenase"/>
    <property type="match status" value="1"/>
</dbReference>
<sequence>MSHLLDKLRVFIEELQPFALLHDQTTPAPRQALPSNIAKASLKSWDKAVFASELINLNIVPPLDPAKVGQKKADESNVGVGQVQEGTYSGTQLALTEMYDRIERGYISYFDAMSIENTIPQTTALEEKKTIYQYQRPGKDKYPPHLDVIPTMEQTVPWKIFNAVGLSDAASLLPRIVPDTFLGDLGSAAQSTFLDVIDGEPWRGPTIADVEGRNHYDKQSGTDIERGANIGDLPDWYSDARFAQQQFTGTNPTTITRAHDSLILNIKTAANAQGLTAVLELLTSTHPDDLYVQDCRYFRRACGYGPNDVMIDEDKLGNRFSCAAISLFHLNPDGQLHPLAICTDYKGAMEKSVVIFNKRLSPSDSTASEKEDWPWRYAKTCAQVSDWTRHEITVHLTNTHFIEEVIIVATHRFISVEHPVFKLLEPHWLRTLSLNAAARETLVPKIIFDLIGVPNEKLYGFLKHAFQYFDFQGKYIPKDLPARGFPLEELDDPKFKNYAYGKNMNLMWNAIHTFVSSIIAISYTSDSQVATDAPIQAWCQEIRSPTAGQMPSFPTITTIPALIDAITMCIHIASPQHTAVNYLQDFYQSFVINKPPSLLSPPPTTLSALQSYTEHDLIKALPIGHQRLWLLSAHVPHLLSFRVADENNLVNYALSLWNLYKKKNGEGEKKVKAAAEKFYEDLRGLIGEFEKNSERMTEGSIPYNVMDPKGTAVSILI</sequence>
<gene>
    <name evidence="6" type="ORF">JMJ35_010294</name>
</gene>
<keyword evidence="3" id="KW-0223">Dioxygenase</keyword>
<dbReference type="InterPro" id="IPR013819">
    <property type="entry name" value="LipOase_C"/>
</dbReference>
<dbReference type="PRINTS" id="PR00087">
    <property type="entry name" value="LIPOXYGENASE"/>
</dbReference>
<evidence type="ECO:0000256" key="3">
    <source>
        <dbReference type="ARBA" id="ARBA00022964"/>
    </source>
</evidence>
<evidence type="ECO:0000313" key="7">
    <source>
        <dbReference type="Proteomes" id="UP001166286"/>
    </source>
</evidence>
<evidence type="ECO:0000259" key="5">
    <source>
        <dbReference type="PROSITE" id="PS51393"/>
    </source>
</evidence>
<reference evidence="6" key="1">
    <citation type="submission" date="2023-03" db="EMBL/GenBank/DDBJ databases">
        <title>Complete genome of Cladonia borealis.</title>
        <authorList>
            <person name="Park H."/>
        </authorList>
    </citation>
    <scope>NUCLEOTIDE SEQUENCE</scope>
    <source>
        <strain evidence="6">ANT050790</strain>
    </source>
</reference>
<dbReference type="PANTHER" id="PTHR11771">
    <property type="entry name" value="LIPOXYGENASE"/>
    <property type="match status" value="1"/>
</dbReference>
<protein>
    <recommendedName>
        <fullName evidence="1">Manganese lipoxygenase</fullName>
    </recommendedName>
</protein>
<evidence type="ECO:0000256" key="1">
    <source>
        <dbReference type="ARBA" id="ARBA00021175"/>
    </source>
</evidence>
<dbReference type="Pfam" id="PF00305">
    <property type="entry name" value="Lipoxygenase"/>
    <property type="match status" value="1"/>
</dbReference>
<keyword evidence="2" id="KW-0479">Metal-binding</keyword>
<proteinExistence type="predicted"/>
<dbReference type="Gene3D" id="1.20.245.10">
    <property type="entry name" value="Lipoxygenase-1, Domain 5"/>
    <property type="match status" value="1"/>
</dbReference>
<accession>A0AA39QRT6</accession>
<dbReference type="GO" id="GO:0050584">
    <property type="term" value="F:linoleate 11-lipoxygenase activity"/>
    <property type="evidence" value="ECO:0007669"/>
    <property type="project" value="UniProtKB-ARBA"/>
</dbReference>
<dbReference type="PROSITE" id="PS51393">
    <property type="entry name" value="LIPOXYGENASE_3"/>
    <property type="match status" value="1"/>
</dbReference>
<evidence type="ECO:0000256" key="4">
    <source>
        <dbReference type="ARBA" id="ARBA00023002"/>
    </source>
</evidence>
<dbReference type="GO" id="GO:0034440">
    <property type="term" value="P:lipid oxidation"/>
    <property type="evidence" value="ECO:0007669"/>
    <property type="project" value="InterPro"/>
</dbReference>
<evidence type="ECO:0000313" key="6">
    <source>
        <dbReference type="EMBL" id="KAK0507256.1"/>
    </source>
</evidence>
<keyword evidence="4" id="KW-0560">Oxidoreductase</keyword>
<keyword evidence="7" id="KW-1185">Reference proteome</keyword>
<evidence type="ECO:0000256" key="2">
    <source>
        <dbReference type="ARBA" id="ARBA00022723"/>
    </source>
</evidence>
<dbReference type="InterPro" id="IPR036226">
    <property type="entry name" value="LipOase_C_sf"/>
</dbReference>
<dbReference type="Gene3D" id="3.10.450.60">
    <property type="match status" value="1"/>
</dbReference>
<organism evidence="6 7">
    <name type="scientific">Cladonia borealis</name>
    <dbReference type="NCBI Taxonomy" id="184061"/>
    <lineage>
        <taxon>Eukaryota</taxon>
        <taxon>Fungi</taxon>
        <taxon>Dikarya</taxon>
        <taxon>Ascomycota</taxon>
        <taxon>Pezizomycotina</taxon>
        <taxon>Lecanoromycetes</taxon>
        <taxon>OSLEUM clade</taxon>
        <taxon>Lecanoromycetidae</taxon>
        <taxon>Lecanorales</taxon>
        <taxon>Lecanorineae</taxon>
        <taxon>Cladoniaceae</taxon>
        <taxon>Cladonia</taxon>
    </lineage>
</organism>
<dbReference type="AlphaFoldDB" id="A0AA39QRT6"/>
<name>A0AA39QRT6_9LECA</name>
<feature type="domain" description="Lipoxygenase" evidence="5">
    <location>
        <begin position="236"/>
        <end position="717"/>
    </location>
</feature>
<dbReference type="EMBL" id="JAFEKC020000024">
    <property type="protein sequence ID" value="KAK0507256.1"/>
    <property type="molecule type" value="Genomic_DNA"/>
</dbReference>
<dbReference type="GO" id="GO:0046872">
    <property type="term" value="F:metal ion binding"/>
    <property type="evidence" value="ECO:0007669"/>
    <property type="project" value="UniProtKB-KW"/>
</dbReference>
<dbReference type="GO" id="GO:0043651">
    <property type="term" value="P:linoleic acid metabolic process"/>
    <property type="evidence" value="ECO:0007669"/>
    <property type="project" value="UniProtKB-ARBA"/>
</dbReference>
<comment type="caution">
    <text evidence="6">The sequence shown here is derived from an EMBL/GenBank/DDBJ whole genome shotgun (WGS) entry which is preliminary data.</text>
</comment>